<evidence type="ECO:0000256" key="1">
    <source>
        <dbReference type="SAM" id="MobiDB-lite"/>
    </source>
</evidence>
<sequence length="95" mass="10027">MNSTPISAKYRPAPAAITGEDAPWCPACVESLLGYAVEKVEGACPDPWPSDPSPSDPPALPRSPAPPWPYPSHPASDSASPSPPARTPQHKAFYH</sequence>
<feature type="region of interest" description="Disordered" evidence="1">
    <location>
        <begin position="42"/>
        <end position="95"/>
    </location>
</feature>
<dbReference type="EMBL" id="QJNS01000453">
    <property type="protein sequence ID" value="RYO77539.1"/>
    <property type="molecule type" value="Genomic_DNA"/>
</dbReference>
<evidence type="ECO:0000313" key="3">
    <source>
        <dbReference type="Proteomes" id="UP000294003"/>
    </source>
</evidence>
<evidence type="ECO:0000313" key="2">
    <source>
        <dbReference type="EMBL" id="RYO77539.1"/>
    </source>
</evidence>
<keyword evidence="3" id="KW-1185">Reference proteome</keyword>
<proteinExistence type="predicted"/>
<feature type="region of interest" description="Disordered" evidence="1">
    <location>
        <begin position="1"/>
        <end position="21"/>
    </location>
</feature>
<name>A0ABY0GUI7_9PEZI</name>
<accession>A0ABY0GUI7</accession>
<protein>
    <recommendedName>
        <fullName evidence="4">LITAF domain-containing protein</fullName>
    </recommendedName>
</protein>
<evidence type="ECO:0008006" key="4">
    <source>
        <dbReference type="Google" id="ProtNLM"/>
    </source>
</evidence>
<dbReference type="Proteomes" id="UP000294003">
    <property type="component" value="Unassembled WGS sequence"/>
</dbReference>
<organism evidence="2 3">
    <name type="scientific">Monosporascus cannonballus</name>
    <dbReference type="NCBI Taxonomy" id="155416"/>
    <lineage>
        <taxon>Eukaryota</taxon>
        <taxon>Fungi</taxon>
        <taxon>Dikarya</taxon>
        <taxon>Ascomycota</taxon>
        <taxon>Pezizomycotina</taxon>
        <taxon>Sordariomycetes</taxon>
        <taxon>Xylariomycetidae</taxon>
        <taxon>Xylariales</taxon>
        <taxon>Xylariales incertae sedis</taxon>
        <taxon>Monosporascus</taxon>
    </lineage>
</organism>
<comment type="caution">
    <text evidence="2">The sequence shown here is derived from an EMBL/GenBank/DDBJ whole genome shotgun (WGS) entry which is preliminary data.</text>
</comment>
<gene>
    <name evidence="2" type="ORF">DL762_009196</name>
</gene>
<feature type="compositionally biased region" description="Pro residues" evidence="1">
    <location>
        <begin position="46"/>
        <end position="72"/>
    </location>
</feature>
<reference evidence="2 3" key="1">
    <citation type="submission" date="2018-06" db="EMBL/GenBank/DDBJ databases">
        <title>Complete Genomes of Monosporascus.</title>
        <authorList>
            <person name="Robinson A.J."/>
            <person name="Natvig D.O."/>
        </authorList>
    </citation>
    <scope>NUCLEOTIDE SEQUENCE [LARGE SCALE GENOMIC DNA]</scope>
    <source>
        <strain evidence="2 3">CBS 609.92</strain>
    </source>
</reference>